<evidence type="ECO:0000256" key="7">
    <source>
        <dbReference type="ARBA" id="ARBA00022782"/>
    </source>
</evidence>
<dbReference type="InterPro" id="IPR013694">
    <property type="entry name" value="VIT"/>
</dbReference>
<evidence type="ECO:0000256" key="1">
    <source>
        <dbReference type="ARBA" id="ARBA00004496"/>
    </source>
</evidence>
<accession>A0AA35PM29</accession>
<dbReference type="Pfam" id="PF13768">
    <property type="entry name" value="VWA_3"/>
    <property type="match status" value="1"/>
</dbReference>
<dbReference type="GO" id="GO:0007399">
    <property type="term" value="P:nervous system development"/>
    <property type="evidence" value="ECO:0007669"/>
    <property type="project" value="UniProtKB-KW"/>
</dbReference>
<dbReference type="Pfam" id="PF08487">
    <property type="entry name" value="VIT"/>
    <property type="match status" value="1"/>
</dbReference>
<evidence type="ECO:0000256" key="8">
    <source>
        <dbReference type="ARBA" id="ARBA00022902"/>
    </source>
</evidence>
<evidence type="ECO:0000256" key="4">
    <source>
        <dbReference type="ARBA" id="ARBA00022473"/>
    </source>
</evidence>
<proteinExistence type="inferred from homology"/>
<keyword evidence="5" id="KW-0963">Cytoplasm</keyword>
<dbReference type="InterPro" id="IPR004142">
    <property type="entry name" value="NDRG"/>
</dbReference>
<dbReference type="PANTHER" id="PTHR45737">
    <property type="entry name" value="VON WILLEBRAND FACTOR A DOMAIN-CONTAINING PROTEIN 5A"/>
    <property type="match status" value="1"/>
</dbReference>
<dbReference type="EMBL" id="OX395138">
    <property type="protein sequence ID" value="CAI5790538.1"/>
    <property type="molecule type" value="Genomic_DNA"/>
</dbReference>
<dbReference type="FunFam" id="3.40.50.1820:FF:000034">
    <property type="entry name" value="NDRG2 isoform 1"/>
    <property type="match status" value="1"/>
</dbReference>
<dbReference type="InterPro" id="IPR029058">
    <property type="entry name" value="AB_hydrolase_fold"/>
</dbReference>
<evidence type="ECO:0000259" key="10">
    <source>
        <dbReference type="PROSITE" id="PS50234"/>
    </source>
</evidence>
<comment type="similarity">
    <text evidence="2">Belongs to the NDRG family.</text>
</comment>
<feature type="domain" description="VWFA" evidence="10">
    <location>
        <begin position="280"/>
        <end position="464"/>
    </location>
</feature>
<dbReference type="SUPFAM" id="SSF53474">
    <property type="entry name" value="alpha/beta-Hydrolases"/>
    <property type="match status" value="1"/>
</dbReference>
<dbReference type="GO" id="GO:0016055">
    <property type="term" value="P:Wnt signaling pathway"/>
    <property type="evidence" value="ECO:0007669"/>
    <property type="project" value="UniProtKB-KW"/>
</dbReference>
<dbReference type="GO" id="GO:0005737">
    <property type="term" value="C:cytoplasm"/>
    <property type="evidence" value="ECO:0007669"/>
    <property type="project" value="UniProtKB-SubCell"/>
</dbReference>
<dbReference type="AlphaFoldDB" id="A0AA35PM29"/>
<keyword evidence="8" id="KW-0524">Neurogenesis</keyword>
<evidence type="ECO:0000313" key="12">
    <source>
        <dbReference type="EMBL" id="CAI5790538.1"/>
    </source>
</evidence>
<keyword evidence="4" id="KW-0217">Developmental protein</keyword>
<evidence type="ECO:0000259" key="11">
    <source>
        <dbReference type="PROSITE" id="PS51468"/>
    </source>
</evidence>
<dbReference type="SMART" id="SM00327">
    <property type="entry name" value="VWA"/>
    <property type="match status" value="1"/>
</dbReference>
<dbReference type="Gene3D" id="3.40.50.1820">
    <property type="entry name" value="alpha/beta hydrolase"/>
    <property type="match status" value="1"/>
</dbReference>
<dbReference type="Gene3D" id="3.40.50.410">
    <property type="entry name" value="von Willebrand factor, type A domain"/>
    <property type="match status" value="1"/>
</dbReference>
<evidence type="ECO:0000313" key="13">
    <source>
        <dbReference type="Proteomes" id="UP001178461"/>
    </source>
</evidence>
<evidence type="ECO:0000256" key="6">
    <source>
        <dbReference type="ARBA" id="ARBA00022687"/>
    </source>
</evidence>
<feature type="region of interest" description="Disordered" evidence="9">
    <location>
        <begin position="1132"/>
        <end position="1169"/>
    </location>
</feature>
<evidence type="ECO:0000256" key="5">
    <source>
        <dbReference type="ARBA" id="ARBA00022490"/>
    </source>
</evidence>
<reference evidence="12" key="1">
    <citation type="submission" date="2022-12" db="EMBL/GenBank/DDBJ databases">
        <authorList>
            <person name="Alioto T."/>
            <person name="Alioto T."/>
            <person name="Gomez Garrido J."/>
        </authorList>
    </citation>
    <scope>NUCLEOTIDE SEQUENCE</scope>
</reference>
<gene>
    <name evidence="12" type="ORF">PODLI_1B026419</name>
</gene>
<dbReference type="SUPFAM" id="SSF53300">
    <property type="entry name" value="vWA-like"/>
    <property type="match status" value="1"/>
</dbReference>
<keyword evidence="13" id="KW-1185">Reference proteome</keyword>
<dbReference type="InterPro" id="IPR002035">
    <property type="entry name" value="VWF_A"/>
</dbReference>
<organism evidence="12 13">
    <name type="scientific">Podarcis lilfordi</name>
    <name type="common">Lilford's wall lizard</name>
    <dbReference type="NCBI Taxonomy" id="74358"/>
    <lineage>
        <taxon>Eukaryota</taxon>
        <taxon>Metazoa</taxon>
        <taxon>Chordata</taxon>
        <taxon>Craniata</taxon>
        <taxon>Vertebrata</taxon>
        <taxon>Euteleostomi</taxon>
        <taxon>Lepidosauria</taxon>
        <taxon>Squamata</taxon>
        <taxon>Bifurcata</taxon>
        <taxon>Unidentata</taxon>
        <taxon>Episquamata</taxon>
        <taxon>Laterata</taxon>
        <taxon>Lacertibaenia</taxon>
        <taxon>Lacertidae</taxon>
        <taxon>Podarcis</taxon>
    </lineage>
</organism>
<dbReference type="InterPro" id="IPR036465">
    <property type="entry name" value="vWFA_dom_sf"/>
</dbReference>
<comment type="subcellular location">
    <subcellularLocation>
        <location evidence="1">Cytoplasm</location>
    </subcellularLocation>
</comment>
<dbReference type="PROSITE" id="PS51468">
    <property type="entry name" value="VIT"/>
    <property type="match status" value="1"/>
</dbReference>
<sequence length="1169" mass="127959">MIICGLVTKSEEPVPLKSISVDVVVRGFVADVVSELRYHNEEKSPVEVVFVFPLDDEAAVYAFEGLIGGTRIEAQIREKKQAEQEYEDALSEGRQAFLLEREENTSDIFTCSLGNLPPDGEATLKLSYVQALAPEPDGAIRFVLPAVLNPRYAPQGSEGANVTKSIPRVPKGQLPYTLGLSATLESPYGINRVESKCTLEPLRYRAEDRTIAQVSLAEGHQFDRDVELLMYYEDVHKPSALLEAGKPGAAPASLMGDPALLLTLYPSVPAPKPSQKSTGEFLFLLDRSGSMECNTEYSSDSPDSPMRIQSAKETLILLLKSLPLGCYFNIYGFGSTYDSFYPQSVEYTQETMSKSLQRVKELQADLGGTEILQPLQAIYSQPCREGYPRQLFVFTDGEVSNTDEVIAEVRRHSSSHRCFSFGIGEGASTALIKGIARAAGGSAEFIAGKERMQAKALQSLKKALQPAVTRISLSWDLPPGLKAELVGSGPQVIFQGQRCLIYAQIRGQHQSSGSNEGTVVLQYQFQDQTFKETMKFSLLAQESDRLPVHRLAAQALLQELEGVGEKEKEKQRLALETSLSSGVVCSQTAYVGINTELGTPLQGPLTRRDVPHPYLLPFSAPGGPAVFQSVGMRSRQLRAAAPMYMMCSMPGPLLACSADCMNELEDTLCSESLCEDVEPTPKKEESPFLNLVSLQNADGSWPLDSDLASILGLSEAEISSKSPAQVAPNTWATVLAILWLHINAMEQKDEWELLEAKALSWLHATTGPQLAERSDRAQPPRTRGRQAGRQTDRRADRAMTELQEVQITEEKPLLRAPGAPDPGKDAELIAAKLLQEQGQKHTVETPYGVVTITIHGTPKPKRPAILTYHDVGQNHLSCFDTLFHFEDMQEIIKNFVVIHVDAPGMEEGAPAFPLGYQYPSLDQLADMIPCILQYVNFTSIIGIGVGAGAYILARYSLSHADTVEGLVLINIDPNAKGWMDWAAHKLTGLTSSNSEMILQHLFSQEELSKNTELVQQQRHVLSHATNLPNIQLYWSSYNSRRDLSLERGGDITFKCPVMLVVGDQAPHEDAVVECNSKLDPTQTSFLKMADSGGQPQLTQPGKLTEAFKYFVQGMGYMASSCMTRLSRSRTASLSSAASGDGNRSRSRTLSQSSEAGAPQPPAPTMEVSC</sequence>
<evidence type="ECO:0000256" key="3">
    <source>
        <dbReference type="ARBA" id="ARBA00015427"/>
    </source>
</evidence>
<dbReference type="GO" id="GO:0030154">
    <property type="term" value="P:cell differentiation"/>
    <property type="evidence" value="ECO:0007669"/>
    <property type="project" value="UniProtKB-KW"/>
</dbReference>
<keyword evidence="6" id="KW-0879">Wnt signaling pathway</keyword>
<name>A0AA35PM29_9SAUR</name>
<protein>
    <recommendedName>
        <fullName evidence="3">Protein NDRG2</fullName>
    </recommendedName>
</protein>
<feature type="domain" description="VIT" evidence="11">
    <location>
        <begin position="1"/>
        <end position="130"/>
    </location>
</feature>
<dbReference type="Proteomes" id="UP001178461">
    <property type="component" value="Chromosome 13"/>
</dbReference>
<evidence type="ECO:0000256" key="2">
    <source>
        <dbReference type="ARBA" id="ARBA00005598"/>
    </source>
</evidence>
<dbReference type="PROSITE" id="PS50234">
    <property type="entry name" value="VWFA"/>
    <property type="match status" value="1"/>
</dbReference>
<dbReference type="Pfam" id="PF03096">
    <property type="entry name" value="Ndr"/>
    <property type="match status" value="1"/>
</dbReference>
<keyword evidence="7" id="KW-0221">Differentiation</keyword>
<evidence type="ECO:0000256" key="9">
    <source>
        <dbReference type="SAM" id="MobiDB-lite"/>
    </source>
</evidence>
<dbReference type="PANTHER" id="PTHR45737:SF6">
    <property type="entry name" value="VON WILLEBRAND FACTOR A DOMAIN-CONTAINING PROTEIN 5A"/>
    <property type="match status" value="1"/>
</dbReference>
<feature type="region of interest" description="Disordered" evidence="9">
    <location>
        <begin position="769"/>
        <end position="796"/>
    </location>
</feature>
<dbReference type="SMART" id="SM00609">
    <property type="entry name" value="VIT"/>
    <property type="match status" value="1"/>
</dbReference>